<comment type="cofactor">
    <cofactor evidence="3">
        <name>Mg(2+)</name>
        <dbReference type="ChEBI" id="CHEBI:18420"/>
    </cofactor>
</comment>
<dbReference type="UniPathway" id="UPA00299"/>
<dbReference type="Pfam" id="PF02358">
    <property type="entry name" value="Trehalose_PPase"/>
    <property type="match status" value="1"/>
</dbReference>
<organism evidence="4 5">
    <name type="scientific">Labedella gwakjiensis</name>
    <dbReference type="NCBI Taxonomy" id="390269"/>
    <lineage>
        <taxon>Bacteria</taxon>
        <taxon>Bacillati</taxon>
        <taxon>Actinomycetota</taxon>
        <taxon>Actinomycetes</taxon>
        <taxon>Micrococcales</taxon>
        <taxon>Microbacteriaceae</taxon>
        <taxon>Labedella</taxon>
    </lineage>
</organism>
<dbReference type="InterPro" id="IPR044651">
    <property type="entry name" value="OTSB-like"/>
</dbReference>
<keyword evidence="3" id="KW-0479">Metal-binding</keyword>
<dbReference type="InterPro" id="IPR036412">
    <property type="entry name" value="HAD-like_sf"/>
</dbReference>
<proteinExistence type="inferred from homology"/>
<comment type="pathway">
    <text evidence="3">Glycan biosynthesis; trehalose biosynthesis.</text>
</comment>
<dbReference type="NCBIfam" id="TIGR00685">
    <property type="entry name" value="T6PP"/>
    <property type="match status" value="1"/>
</dbReference>
<evidence type="ECO:0000313" key="4">
    <source>
        <dbReference type="EMBL" id="PSL39840.1"/>
    </source>
</evidence>
<dbReference type="PANTHER" id="PTHR43768:SF3">
    <property type="entry name" value="TREHALOSE 6-PHOSPHATE PHOSPHATASE"/>
    <property type="match status" value="1"/>
</dbReference>
<dbReference type="PANTHER" id="PTHR43768">
    <property type="entry name" value="TREHALOSE 6-PHOSPHATE PHOSPHATASE"/>
    <property type="match status" value="1"/>
</dbReference>
<dbReference type="GO" id="GO:0046872">
    <property type="term" value="F:metal ion binding"/>
    <property type="evidence" value="ECO:0007669"/>
    <property type="project" value="UniProtKB-KW"/>
</dbReference>
<dbReference type="Proteomes" id="UP000241203">
    <property type="component" value="Unassembled WGS sequence"/>
</dbReference>
<dbReference type="GO" id="GO:0004805">
    <property type="term" value="F:trehalose-phosphatase activity"/>
    <property type="evidence" value="ECO:0007669"/>
    <property type="project" value="UniProtKB-EC"/>
</dbReference>
<dbReference type="InterPro" id="IPR023214">
    <property type="entry name" value="HAD_sf"/>
</dbReference>
<name>A0A2P8H0V7_9MICO</name>
<dbReference type="Gene3D" id="3.30.70.1020">
    <property type="entry name" value="Trehalose-6-phosphate phosphatase related protein, domain 2"/>
    <property type="match status" value="1"/>
</dbReference>
<gene>
    <name evidence="4" type="ORF">CLV49_3491</name>
</gene>
<dbReference type="SUPFAM" id="SSF56784">
    <property type="entry name" value="HAD-like"/>
    <property type="match status" value="1"/>
</dbReference>
<dbReference type="InterPro" id="IPR003337">
    <property type="entry name" value="Trehalose_PPase"/>
</dbReference>
<sequence>MSAIERPLDLALQRLAETDVLLVALDFDGNISVHVDDPEAAGPLPEAAEAVEALSALDSTSVALVSGRAIDSLVEVSGAGDHILLAGSHGGEYRMEVGAPPLSLSEKELDDVERLGAILHEVSSRHPGTAVESKPAGHALHLRNADDEVALDAQHDVRRRVLAELPGVTARPGKDVEEFSVLAATKGDAIERIRAHVGATATYYSGDDLTDEDAFRALHDGDVGVKVGPGDTLAPFRVPAPVDVAVILTRLAELRATHVRSR</sequence>
<dbReference type="RefSeq" id="WP_208019758.1">
    <property type="nucleotide sequence ID" value="NZ_PYAU01000001.1"/>
</dbReference>
<evidence type="ECO:0000256" key="1">
    <source>
        <dbReference type="ARBA" id="ARBA00022801"/>
    </source>
</evidence>
<dbReference type="Gene3D" id="3.40.50.1000">
    <property type="entry name" value="HAD superfamily/HAD-like"/>
    <property type="match status" value="1"/>
</dbReference>
<comment type="function">
    <text evidence="2 3">Removes the phosphate from trehalose 6-phosphate to produce free trehalose.</text>
</comment>
<keyword evidence="3" id="KW-0460">Magnesium</keyword>
<dbReference type="GO" id="GO:0005992">
    <property type="term" value="P:trehalose biosynthetic process"/>
    <property type="evidence" value="ECO:0007669"/>
    <property type="project" value="UniProtKB-UniPathway"/>
</dbReference>
<dbReference type="AlphaFoldDB" id="A0A2P8H0V7"/>
<protein>
    <recommendedName>
        <fullName evidence="3">Trehalose 6-phosphate phosphatase</fullName>
        <ecNumber evidence="3">3.1.3.12</ecNumber>
    </recommendedName>
</protein>
<evidence type="ECO:0000313" key="5">
    <source>
        <dbReference type="Proteomes" id="UP000241203"/>
    </source>
</evidence>
<accession>A0A2P8H0V7</accession>
<comment type="similarity">
    <text evidence="3">Belongs to the trehalose phosphatase family.</text>
</comment>
<evidence type="ECO:0000256" key="3">
    <source>
        <dbReference type="RuleBase" id="RU361117"/>
    </source>
</evidence>
<comment type="caution">
    <text evidence="4">The sequence shown here is derived from an EMBL/GenBank/DDBJ whole genome shotgun (WGS) entry which is preliminary data.</text>
</comment>
<comment type="catalytic activity">
    <reaction evidence="3">
        <text>alpha,alpha-trehalose 6-phosphate + H2O = alpha,alpha-trehalose + phosphate</text>
        <dbReference type="Rhea" id="RHEA:23420"/>
        <dbReference type="ChEBI" id="CHEBI:15377"/>
        <dbReference type="ChEBI" id="CHEBI:16551"/>
        <dbReference type="ChEBI" id="CHEBI:43474"/>
        <dbReference type="ChEBI" id="CHEBI:58429"/>
        <dbReference type="EC" id="3.1.3.12"/>
    </reaction>
</comment>
<keyword evidence="1 3" id="KW-0378">Hydrolase</keyword>
<dbReference type="EMBL" id="PYAU01000001">
    <property type="protein sequence ID" value="PSL39840.1"/>
    <property type="molecule type" value="Genomic_DNA"/>
</dbReference>
<evidence type="ECO:0000256" key="2">
    <source>
        <dbReference type="ARBA" id="ARBA00024179"/>
    </source>
</evidence>
<dbReference type="EC" id="3.1.3.12" evidence="3"/>
<reference evidence="4 5" key="1">
    <citation type="submission" date="2018-03" db="EMBL/GenBank/DDBJ databases">
        <title>Genomic Encyclopedia of Archaeal and Bacterial Type Strains, Phase II (KMG-II): from individual species to whole genera.</title>
        <authorList>
            <person name="Goeker M."/>
        </authorList>
    </citation>
    <scope>NUCLEOTIDE SEQUENCE [LARGE SCALE GENOMIC DNA]</scope>
    <source>
        <strain evidence="4 5">DSM 21548</strain>
    </source>
</reference>